<dbReference type="PROSITE" id="PS50222">
    <property type="entry name" value="EF_HAND_2"/>
    <property type="match status" value="3"/>
</dbReference>
<dbReference type="OMA" id="FKNMMKY"/>
<dbReference type="Proteomes" id="UP000295252">
    <property type="component" value="Chromosome II"/>
</dbReference>
<dbReference type="OrthoDB" id="26525at2759"/>
<dbReference type="EMBL" id="HG739145">
    <property type="protein sequence ID" value="CDP11943.1"/>
    <property type="molecule type" value="Genomic_DNA"/>
</dbReference>
<evidence type="ECO:0000313" key="6">
    <source>
        <dbReference type="Proteomes" id="UP000295252"/>
    </source>
</evidence>
<dbReference type="InterPro" id="IPR039647">
    <property type="entry name" value="EF_hand_pair_protein_CML-like"/>
</dbReference>
<dbReference type="FunFam" id="1.10.238.10:FF:000001">
    <property type="entry name" value="Calmodulin 1"/>
    <property type="match status" value="1"/>
</dbReference>
<dbReference type="PROSITE" id="PS00018">
    <property type="entry name" value="EF_HAND_1"/>
    <property type="match status" value="2"/>
</dbReference>
<accession>A0A068UWD1</accession>
<evidence type="ECO:0000256" key="2">
    <source>
        <dbReference type="ARBA" id="ARBA00022737"/>
    </source>
</evidence>
<feature type="domain" description="EF-hand" evidence="4">
    <location>
        <begin position="4"/>
        <end position="39"/>
    </location>
</feature>
<dbReference type="Gramene" id="CDP11943">
    <property type="protein sequence ID" value="CDP11943"/>
    <property type="gene ID" value="GSCOC_T00035258001"/>
</dbReference>
<dbReference type="CDD" id="cd00051">
    <property type="entry name" value="EFh"/>
    <property type="match status" value="1"/>
</dbReference>
<evidence type="ECO:0000259" key="4">
    <source>
        <dbReference type="PROSITE" id="PS50222"/>
    </source>
</evidence>
<reference evidence="6" key="1">
    <citation type="journal article" date="2014" name="Science">
        <title>The coffee genome provides insight into the convergent evolution of caffeine biosynthesis.</title>
        <authorList>
            <person name="Denoeud F."/>
            <person name="Carretero-Paulet L."/>
            <person name="Dereeper A."/>
            <person name="Droc G."/>
            <person name="Guyot R."/>
            <person name="Pietrella M."/>
            <person name="Zheng C."/>
            <person name="Alberti A."/>
            <person name="Anthony F."/>
            <person name="Aprea G."/>
            <person name="Aury J.M."/>
            <person name="Bento P."/>
            <person name="Bernard M."/>
            <person name="Bocs S."/>
            <person name="Campa C."/>
            <person name="Cenci A."/>
            <person name="Combes M.C."/>
            <person name="Crouzillat D."/>
            <person name="Da Silva C."/>
            <person name="Daddiego L."/>
            <person name="De Bellis F."/>
            <person name="Dussert S."/>
            <person name="Garsmeur O."/>
            <person name="Gayraud T."/>
            <person name="Guignon V."/>
            <person name="Jahn K."/>
            <person name="Jamilloux V."/>
            <person name="Joet T."/>
            <person name="Labadie K."/>
            <person name="Lan T."/>
            <person name="Leclercq J."/>
            <person name="Lepelley M."/>
            <person name="Leroy T."/>
            <person name="Li L.T."/>
            <person name="Librado P."/>
            <person name="Lopez L."/>
            <person name="Munoz A."/>
            <person name="Noel B."/>
            <person name="Pallavicini A."/>
            <person name="Perrotta G."/>
            <person name="Poncet V."/>
            <person name="Pot D."/>
            <person name="Priyono X."/>
            <person name="Rigoreau M."/>
            <person name="Rouard M."/>
            <person name="Rozas J."/>
            <person name="Tranchant-Dubreuil C."/>
            <person name="VanBuren R."/>
            <person name="Zhang Q."/>
            <person name="Andrade A.C."/>
            <person name="Argout X."/>
            <person name="Bertrand B."/>
            <person name="de Kochko A."/>
            <person name="Graziosi G."/>
            <person name="Henry R.J."/>
            <person name="Jayarama X."/>
            <person name="Ming R."/>
            <person name="Nagai C."/>
            <person name="Rounsley S."/>
            <person name="Sankoff D."/>
            <person name="Giuliano G."/>
            <person name="Albert V.A."/>
            <person name="Wincker P."/>
            <person name="Lashermes P."/>
        </authorList>
    </citation>
    <scope>NUCLEOTIDE SEQUENCE [LARGE SCALE GENOMIC DNA]</scope>
    <source>
        <strain evidence="6">cv. DH200-94</strain>
    </source>
</reference>
<dbReference type="InterPro" id="IPR002048">
    <property type="entry name" value="EF_hand_dom"/>
</dbReference>
<dbReference type="PANTHER" id="PTHR10891">
    <property type="entry name" value="EF-HAND CALCIUM-BINDING DOMAIN CONTAINING PROTEIN"/>
    <property type="match status" value="1"/>
</dbReference>
<gene>
    <name evidence="5" type="ORF">GSCOC_T00035258001</name>
</gene>
<evidence type="ECO:0000313" key="5">
    <source>
        <dbReference type="EMBL" id="CDP11943.1"/>
    </source>
</evidence>
<keyword evidence="1" id="KW-0479">Metal-binding</keyword>
<dbReference type="PhylomeDB" id="A0A068UWD1"/>
<organism evidence="5 6">
    <name type="scientific">Coffea canephora</name>
    <name type="common">Robusta coffee</name>
    <dbReference type="NCBI Taxonomy" id="49390"/>
    <lineage>
        <taxon>Eukaryota</taxon>
        <taxon>Viridiplantae</taxon>
        <taxon>Streptophyta</taxon>
        <taxon>Embryophyta</taxon>
        <taxon>Tracheophyta</taxon>
        <taxon>Spermatophyta</taxon>
        <taxon>Magnoliopsida</taxon>
        <taxon>eudicotyledons</taxon>
        <taxon>Gunneridae</taxon>
        <taxon>Pentapetalae</taxon>
        <taxon>asterids</taxon>
        <taxon>lamiids</taxon>
        <taxon>Gentianales</taxon>
        <taxon>Rubiaceae</taxon>
        <taxon>Ixoroideae</taxon>
        <taxon>Gardenieae complex</taxon>
        <taxon>Bertiereae - Coffeeae clade</taxon>
        <taxon>Coffeeae</taxon>
        <taxon>Coffea</taxon>
    </lineage>
</organism>
<feature type="domain" description="EF-hand" evidence="4">
    <location>
        <begin position="121"/>
        <end position="155"/>
    </location>
</feature>
<dbReference type="InterPro" id="IPR018247">
    <property type="entry name" value="EF_Hand_1_Ca_BS"/>
</dbReference>
<dbReference type="Pfam" id="PF13499">
    <property type="entry name" value="EF-hand_7"/>
    <property type="match status" value="1"/>
</dbReference>
<dbReference type="InParanoid" id="A0A068UWD1"/>
<dbReference type="Gene3D" id="1.10.238.10">
    <property type="entry name" value="EF-hand"/>
    <property type="match status" value="2"/>
</dbReference>
<keyword evidence="6" id="KW-1185">Reference proteome</keyword>
<dbReference type="InterPro" id="IPR011992">
    <property type="entry name" value="EF-hand-dom_pair"/>
</dbReference>
<keyword evidence="2" id="KW-0677">Repeat</keyword>
<evidence type="ECO:0000256" key="3">
    <source>
        <dbReference type="ARBA" id="ARBA00022837"/>
    </source>
</evidence>
<proteinExistence type="predicted"/>
<dbReference type="FunCoup" id="A0A068UWD1">
    <property type="interactions" value="137"/>
</dbReference>
<dbReference type="STRING" id="49390.A0A068UWD1"/>
<feature type="domain" description="EF-hand" evidence="4">
    <location>
        <begin position="82"/>
        <end position="117"/>
    </location>
</feature>
<name>A0A068UWD1_COFCA</name>
<dbReference type="SUPFAM" id="SSF47473">
    <property type="entry name" value="EF-hand"/>
    <property type="match status" value="1"/>
</dbReference>
<keyword evidence="3" id="KW-0106">Calcium</keyword>
<sequence>MSCLSANDLQKIFQELDNNGAGLISIDQLKWLLEKIGFQTSIDELQVLMGSRKCLDSIDFFFFYDIVIEKQKKGGDEASDDLEDSDLIKAFKVFDLNDDGFISCEELQSVLSRLGLWDEQNCQDYCKRMISMYDMNSDGLLDFEEFKFMMLSDFS</sequence>
<protein>
    <recommendedName>
        <fullName evidence="4">EF-hand domain-containing protein</fullName>
    </recommendedName>
</protein>
<evidence type="ECO:0000256" key="1">
    <source>
        <dbReference type="ARBA" id="ARBA00022723"/>
    </source>
</evidence>
<dbReference type="GO" id="GO:0005509">
    <property type="term" value="F:calcium ion binding"/>
    <property type="evidence" value="ECO:0007669"/>
    <property type="project" value="InterPro"/>
</dbReference>
<dbReference type="SMART" id="SM00054">
    <property type="entry name" value="EFh"/>
    <property type="match status" value="3"/>
</dbReference>
<dbReference type="AlphaFoldDB" id="A0A068UWD1"/>